<evidence type="ECO:0000313" key="3">
    <source>
        <dbReference type="EMBL" id="KAH7086742.1"/>
    </source>
</evidence>
<organism evidence="3 4">
    <name type="scientific">Paraphoma chrysanthemicola</name>
    <dbReference type="NCBI Taxonomy" id="798071"/>
    <lineage>
        <taxon>Eukaryota</taxon>
        <taxon>Fungi</taxon>
        <taxon>Dikarya</taxon>
        <taxon>Ascomycota</taxon>
        <taxon>Pezizomycotina</taxon>
        <taxon>Dothideomycetes</taxon>
        <taxon>Pleosporomycetidae</taxon>
        <taxon>Pleosporales</taxon>
        <taxon>Pleosporineae</taxon>
        <taxon>Phaeosphaeriaceae</taxon>
        <taxon>Paraphoma</taxon>
    </lineage>
</organism>
<dbReference type="EMBL" id="JAGMVJ010000010">
    <property type="protein sequence ID" value="KAH7086742.1"/>
    <property type="molecule type" value="Genomic_DNA"/>
</dbReference>
<dbReference type="AlphaFoldDB" id="A0A8K0VYE5"/>
<dbReference type="PANTHER" id="PTHR10039">
    <property type="entry name" value="AMELOGENIN"/>
    <property type="match status" value="1"/>
</dbReference>
<comment type="caution">
    <text evidence="3">The sequence shown here is derived from an EMBL/GenBank/DDBJ whole genome shotgun (WGS) entry which is preliminary data.</text>
</comment>
<keyword evidence="1" id="KW-0677">Repeat</keyword>
<dbReference type="InterPro" id="IPR027417">
    <property type="entry name" value="P-loop_NTPase"/>
</dbReference>
<protein>
    <recommendedName>
        <fullName evidence="2">Nephrocystin 3-like N-terminal domain-containing protein</fullName>
    </recommendedName>
</protein>
<accession>A0A8K0VYE5</accession>
<feature type="domain" description="Nephrocystin 3-like N-terminal" evidence="2">
    <location>
        <begin position="20"/>
        <end position="192"/>
    </location>
</feature>
<name>A0A8K0VYE5_9PLEO</name>
<dbReference type="InterPro" id="IPR056884">
    <property type="entry name" value="NPHP3-like_N"/>
</dbReference>
<dbReference type="Pfam" id="PF24883">
    <property type="entry name" value="NPHP3_N"/>
    <property type="match status" value="1"/>
</dbReference>
<evidence type="ECO:0000313" key="4">
    <source>
        <dbReference type="Proteomes" id="UP000813461"/>
    </source>
</evidence>
<sequence length="519" mass="58531">MNSSLQSAHLISSDVLTEVYDWFFAHEVFTAWRNARTTWQLHCIGGPGAGKTTLTALISGHLKSHPLTKQFPVVSVFITSDLPNHQTFIVEDFLENVYLRLAENIILEDDQSDDLYDDFELARTTIPEGPRRQVRLELIRSALHMRLEALRKSRSFLLLDGLDRIDTTLRILLEEEIFRLHKAGVSILLTSRLAIFEQDVGICDHNNHGGAPEDDPLALEDREPSDLFLLCQSCNEILCVDCRDAGRQCGRCNHNNDLHEPYNHVNIRLSIPDHAMKNFIACSLENEHGDLGLGSSTPKPPLSPLGRSLASGKALKSIQKHADDILEYSYGHIGIAKARLDMLHEMDSIDQLEMRRDELPASIVMIFNAGLRKIETQHSSHRDIALTALAASASFDDGIEIPDLREQLENLGITGVRSGEEILEATRGLLIATTRDNPQKLTVYNQNLIYYIEQKYHRAIHRASIQLRAPKARFEPQNVSDTPTAITPYKLSRSVTGLQQIPEHMNQPFIIRKGTRQWA</sequence>
<proteinExistence type="predicted"/>
<evidence type="ECO:0000256" key="1">
    <source>
        <dbReference type="ARBA" id="ARBA00022737"/>
    </source>
</evidence>
<dbReference type="Gene3D" id="3.40.50.300">
    <property type="entry name" value="P-loop containing nucleotide triphosphate hydrolases"/>
    <property type="match status" value="1"/>
</dbReference>
<dbReference type="SUPFAM" id="SSF52540">
    <property type="entry name" value="P-loop containing nucleoside triphosphate hydrolases"/>
    <property type="match status" value="1"/>
</dbReference>
<gene>
    <name evidence="3" type="ORF">FB567DRAFT_50401</name>
</gene>
<keyword evidence="4" id="KW-1185">Reference proteome</keyword>
<evidence type="ECO:0000259" key="2">
    <source>
        <dbReference type="Pfam" id="PF24883"/>
    </source>
</evidence>
<reference evidence="3" key="1">
    <citation type="journal article" date="2021" name="Nat. Commun.">
        <title>Genetic determinants of endophytism in the Arabidopsis root mycobiome.</title>
        <authorList>
            <person name="Mesny F."/>
            <person name="Miyauchi S."/>
            <person name="Thiergart T."/>
            <person name="Pickel B."/>
            <person name="Atanasova L."/>
            <person name="Karlsson M."/>
            <person name="Huettel B."/>
            <person name="Barry K.W."/>
            <person name="Haridas S."/>
            <person name="Chen C."/>
            <person name="Bauer D."/>
            <person name="Andreopoulos W."/>
            <person name="Pangilinan J."/>
            <person name="LaButti K."/>
            <person name="Riley R."/>
            <person name="Lipzen A."/>
            <person name="Clum A."/>
            <person name="Drula E."/>
            <person name="Henrissat B."/>
            <person name="Kohler A."/>
            <person name="Grigoriev I.V."/>
            <person name="Martin F.M."/>
            <person name="Hacquard S."/>
        </authorList>
    </citation>
    <scope>NUCLEOTIDE SEQUENCE</scope>
    <source>
        <strain evidence="3">MPI-SDFR-AT-0120</strain>
    </source>
</reference>
<dbReference type="Proteomes" id="UP000813461">
    <property type="component" value="Unassembled WGS sequence"/>
</dbReference>
<dbReference type="OrthoDB" id="3885310at2759"/>